<feature type="transmembrane region" description="Helical" evidence="1">
    <location>
        <begin position="184"/>
        <end position="206"/>
    </location>
</feature>
<dbReference type="Proteomes" id="UP001148838">
    <property type="component" value="Unassembled WGS sequence"/>
</dbReference>
<protein>
    <submittedName>
        <fullName evidence="2">Uncharacterized protein</fullName>
    </submittedName>
</protein>
<sequence length="227" mass="25401">MCKHVTNQGICYARTYYTTVVTCRNVAFSFRRSIPANSRVLSLDCSYQLVNTGTLYTSTSEPRGELGQSVVPTHNISCLVSSRKSDAPFINRVFENKVLREIFGAKSDDATGEWRKLHNAELHALYSSPDIIRNIKSRRLRWAGHVARMGESRNAYRVLIGKPEGKRPCGGRDVDGRRIATDPLMVEVIIFGMMSWIPNVLIVFTVDRGMVPLAPIIKPCTSQVPSI</sequence>
<proteinExistence type="predicted"/>
<dbReference type="EMBL" id="JAJSOF020000009">
    <property type="protein sequence ID" value="KAJ4446290.1"/>
    <property type="molecule type" value="Genomic_DNA"/>
</dbReference>
<keyword evidence="1" id="KW-1133">Transmembrane helix</keyword>
<keyword evidence="3" id="KW-1185">Reference proteome</keyword>
<evidence type="ECO:0000256" key="1">
    <source>
        <dbReference type="SAM" id="Phobius"/>
    </source>
</evidence>
<comment type="caution">
    <text evidence="2">The sequence shown here is derived from an EMBL/GenBank/DDBJ whole genome shotgun (WGS) entry which is preliminary data.</text>
</comment>
<keyword evidence="1" id="KW-0812">Transmembrane</keyword>
<organism evidence="2 3">
    <name type="scientific">Periplaneta americana</name>
    <name type="common">American cockroach</name>
    <name type="synonym">Blatta americana</name>
    <dbReference type="NCBI Taxonomy" id="6978"/>
    <lineage>
        <taxon>Eukaryota</taxon>
        <taxon>Metazoa</taxon>
        <taxon>Ecdysozoa</taxon>
        <taxon>Arthropoda</taxon>
        <taxon>Hexapoda</taxon>
        <taxon>Insecta</taxon>
        <taxon>Pterygota</taxon>
        <taxon>Neoptera</taxon>
        <taxon>Polyneoptera</taxon>
        <taxon>Dictyoptera</taxon>
        <taxon>Blattodea</taxon>
        <taxon>Blattoidea</taxon>
        <taxon>Blattidae</taxon>
        <taxon>Blattinae</taxon>
        <taxon>Periplaneta</taxon>
    </lineage>
</organism>
<evidence type="ECO:0000313" key="3">
    <source>
        <dbReference type="Proteomes" id="UP001148838"/>
    </source>
</evidence>
<evidence type="ECO:0000313" key="2">
    <source>
        <dbReference type="EMBL" id="KAJ4446290.1"/>
    </source>
</evidence>
<keyword evidence="1" id="KW-0472">Membrane</keyword>
<reference evidence="2 3" key="1">
    <citation type="journal article" date="2022" name="Allergy">
        <title>Genome assembly and annotation of Periplaneta americana reveal a comprehensive cockroach allergen profile.</title>
        <authorList>
            <person name="Wang L."/>
            <person name="Xiong Q."/>
            <person name="Saelim N."/>
            <person name="Wang L."/>
            <person name="Nong W."/>
            <person name="Wan A.T."/>
            <person name="Shi M."/>
            <person name="Liu X."/>
            <person name="Cao Q."/>
            <person name="Hui J.H.L."/>
            <person name="Sookrung N."/>
            <person name="Leung T.F."/>
            <person name="Tungtrongchitr A."/>
            <person name="Tsui S.K.W."/>
        </authorList>
    </citation>
    <scope>NUCLEOTIDE SEQUENCE [LARGE SCALE GENOMIC DNA]</scope>
    <source>
        <strain evidence="2">PWHHKU_190912</strain>
    </source>
</reference>
<accession>A0ABQ8TIA4</accession>
<name>A0ABQ8TIA4_PERAM</name>
<gene>
    <name evidence="2" type="ORF">ANN_12985</name>
</gene>